<sequence>MPPVPLSSLTNIFASEGCRNSTRSFAVLGLVDLLLVEQDYLVKVTAFYNLSVVKIFDNDRIPVWFDIDVKGRYKEEIIEIREHTVRTLIQRFLNVW</sequence>
<proteinExistence type="predicted"/>
<dbReference type="EMBL" id="BDGU01000629">
    <property type="protein sequence ID" value="GAW08361.1"/>
    <property type="molecule type" value="Genomic_DNA"/>
</dbReference>
<evidence type="ECO:0000313" key="1">
    <source>
        <dbReference type="EMBL" id="GAW08361.1"/>
    </source>
</evidence>
<organism evidence="1 2">
    <name type="scientific">Lentinula edodes</name>
    <name type="common">Shiitake mushroom</name>
    <name type="synonym">Lentinus edodes</name>
    <dbReference type="NCBI Taxonomy" id="5353"/>
    <lineage>
        <taxon>Eukaryota</taxon>
        <taxon>Fungi</taxon>
        <taxon>Dikarya</taxon>
        <taxon>Basidiomycota</taxon>
        <taxon>Agaricomycotina</taxon>
        <taxon>Agaricomycetes</taxon>
        <taxon>Agaricomycetidae</taxon>
        <taxon>Agaricales</taxon>
        <taxon>Marasmiineae</taxon>
        <taxon>Omphalotaceae</taxon>
        <taxon>Lentinula</taxon>
    </lineage>
</organism>
<reference evidence="1 2" key="1">
    <citation type="submission" date="2016-08" db="EMBL/GenBank/DDBJ databases">
        <authorList>
            <consortium name="Lentinula edodes genome sequencing consortium"/>
            <person name="Sakamoto Y."/>
            <person name="Nakade K."/>
            <person name="Sato S."/>
            <person name="Yoshida Y."/>
            <person name="Miyazaki K."/>
            <person name="Natsume S."/>
            <person name="Konno N."/>
        </authorList>
    </citation>
    <scope>NUCLEOTIDE SEQUENCE [LARGE SCALE GENOMIC DNA]</scope>
    <source>
        <strain evidence="1 2">NBRC 111202</strain>
    </source>
</reference>
<keyword evidence="2" id="KW-1185">Reference proteome</keyword>
<evidence type="ECO:0000313" key="2">
    <source>
        <dbReference type="Proteomes" id="UP000188533"/>
    </source>
</evidence>
<gene>
    <name evidence="1" type="ORF">LENED_010417</name>
</gene>
<reference evidence="1 2" key="2">
    <citation type="submission" date="2017-02" db="EMBL/GenBank/DDBJ databases">
        <title>A genome survey and senescence transcriptome analysis in Lentinula edodes.</title>
        <authorList>
            <person name="Sakamoto Y."/>
            <person name="Nakade K."/>
            <person name="Sato S."/>
            <person name="Yoshida Y."/>
            <person name="Miyazaki K."/>
            <person name="Natsume S."/>
            <person name="Konno N."/>
        </authorList>
    </citation>
    <scope>NUCLEOTIDE SEQUENCE [LARGE SCALE GENOMIC DNA]</scope>
    <source>
        <strain evidence="1 2">NBRC 111202</strain>
    </source>
</reference>
<comment type="caution">
    <text evidence="1">The sequence shown here is derived from an EMBL/GenBank/DDBJ whole genome shotgun (WGS) entry which is preliminary data.</text>
</comment>
<accession>A0A1Q3EMF7</accession>
<dbReference type="Proteomes" id="UP000188533">
    <property type="component" value="Unassembled WGS sequence"/>
</dbReference>
<dbReference type="AlphaFoldDB" id="A0A1Q3EMF7"/>
<name>A0A1Q3EMF7_LENED</name>
<protein>
    <submittedName>
        <fullName evidence="1">Uncharacterized protein</fullName>
    </submittedName>
</protein>